<dbReference type="InterPro" id="IPR036291">
    <property type="entry name" value="NAD(P)-bd_dom_sf"/>
</dbReference>
<dbReference type="GO" id="GO:0016616">
    <property type="term" value="F:oxidoreductase activity, acting on the CH-OH group of donors, NAD or NADP as acceptor"/>
    <property type="evidence" value="ECO:0007669"/>
    <property type="project" value="UniProtKB-ARBA"/>
</dbReference>
<evidence type="ECO:0008006" key="6">
    <source>
        <dbReference type="Google" id="ProtNLM"/>
    </source>
</evidence>
<dbReference type="Gene3D" id="3.40.50.720">
    <property type="entry name" value="NAD(P)-binding Rossmann-like Domain"/>
    <property type="match status" value="1"/>
</dbReference>
<dbReference type="InterPro" id="IPR002347">
    <property type="entry name" value="SDR_fam"/>
</dbReference>
<sequence length="251" mass="27895">MERWSGRLAMVTGAGSGIGAALTRRLVKEGMRVVGVDLNVEKVQAVGEELKGQPGSVIPIKCDITKDDQVLHMFQRIKQKYGGVDVCINNAGVMHNMTLMNGKPEEWRRMMDINVIALCLCTREAVTSMLERGVDDGHIIHINSVAGHQVANVPSMHFYTASKYAVTALTEGMRQELRQTNTNIRISAICPGVVQTEIRDSWLDKDATEKFYNDFPCLQPEDIVSSVIYALSAPPHVQVHNVTVRNTRQQH</sequence>
<name>A0AAW0UGQ7_SCYPA</name>
<evidence type="ECO:0000256" key="1">
    <source>
        <dbReference type="ARBA" id="ARBA00006484"/>
    </source>
</evidence>
<dbReference type="Proteomes" id="UP001487740">
    <property type="component" value="Unassembled WGS sequence"/>
</dbReference>
<dbReference type="EMBL" id="JARAKH010000011">
    <property type="protein sequence ID" value="KAK8399329.1"/>
    <property type="molecule type" value="Genomic_DNA"/>
</dbReference>
<gene>
    <name evidence="4" type="ORF">O3P69_003448</name>
</gene>
<comment type="similarity">
    <text evidence="1 3">Belongs to the short-chain dehydrogenases/reductases (SDR) family.</text>
</comment>
<dbReference type="InterPro" id="IPR020904">
    <property type="entry name" value="Sc_DH/Rdtase_CS"/>
</dbReference>
<organism evidence="4 5">
    <name type="scientific">Scylla paramamosain</name>
    <name type="common">Mud crab</name>
    <dbReference type="NCBI Taxonomy" id="85552"/>
    <lineage>
        <taxon>Eukaryota</taxon>
        <taxon>Metazoa</taxon>
        <taxon>Ecdysozoa</taxon>
        <taxon>Arthropoda</taxon>
        <taxon>Crustacea</taxon>
        <taxon>Multicrustacea</taxon>
        <taxon>Malacostraca</taxon>
        <taxon>Eumalacostraca</taxon>
        <taxon>Eucarida</taxon>
        <taxon>Decapoda</taxon>
        <taxon>Pleocyemata</taxon>
        <taxon>Brachyura</taxon>
        <taxon>Eubrachyura</taxon>
        <taxon>Portunoidea</taxon>
        <taxon>Portunidae</taxon>
        <taxon>Portuninae</taxon>
        <taxon>Scylla</taxon>
    </lineage>
</organism>
<comment type="caution">
    <text evidence="4">The sequence shown here is derived from an EMBL/GenBank/DDBJ whole genome shotgun (WGS) entry which is preliminary data.</text>
</comment>
<dbReference type="PRINTS" id="PR00080">
    <property type="entry name" value="SDRFAMILY"/>
</dbReference>
<evidence type="ECO:0000313" key="5">
    <source>
        <dbReference type="Proteomes" id="UP001487740"/>
    </source>
</evidence>
<dbReference type="PRINTS" id="PR00081">
    <property type="entry name" value="GDHRDH"/>
</dbReference>
<evidence type="ECO:0000256" key="2">
    <source>
        <dbReference type="ARBA" id="ARBA00023002"/>
    </source>
</evidence>
<dbReference type="FunFam" id="3.40.50.720:FF:000047">
    <property type="entry name" value="NADP-dependent L-serine/L-allo-threonine dehydrogenase"/>
    <property type="match status" value="1"/>
</dbReference>
<dbReference type="PROSITE" id="PS00061">
    <property type="entry name" value="ADH_SHORT"/>
    <property type="match status" value="1"/>
</dbReference>
<accession>A0AAW0UGQ7</accession>
<dbReference type="Pfam" id="PF00106">
    <property type="entry name" value="adh_short"/>
    <property type="match status" value="1"/>
</dbReference>
<protein>
    <recommendedName>
        <fullName evidence="6">Dehydrogenase/reductase SDR family member 11</fullName>
    </recommendedName>
</protein>
<evidence type="ECO:0000256" key="3">
    <source>
        <dbReference type="RuleBase" id="RU000363"/>
    </source>
</evidence>
<dbReference type="PANTHER" id="PTHR43115">
    <property type="entry name" value="DEHYDROGENASE/REDUCTASE SDR FAMILY MEMBER 11"/>
    <property type="match status" value="1"/>
</dbReference>
<proteinExistence type="inferred from homology"/>
<keyword evidence="2" id="KW-0560">Oxidoreductase</keyword>
<reference evidence="4 5" key="1">
    <citation type="submission" date="2023-03" db="EMBL/GenBank/DDBJ databases">
        <title>High-quality genome of Scylla paramamosain provides insights in environmental adaptation.</title>
        <authorList>
            <person name="Zhang L."/>
        </authorList>
    </citation>
    <scope>NUCLEOTIDE SEQUENCE [LARGE SCALE GENOMIC DNA]</scope>
    <source>
        <strain evidence="4">LZ_2023a</strain>
        <tissue evidence="4">Muscle</tissue>
    </source>
</reference>
<dbReference type="SUPFAM" id="SSF51735">
    <property type="entry name" value="NAD(P)-binding Rossmann-fold domains"/>
    <property type="match status" value="1"/>
</dbReference>
<dbReference type="PANTHER" id="PTHR43115:SF4">
    <property type="entry name" value="DEHYDROGENASE_REDUCTASE SDR FAMILY MEMBER 11"/>
    <property type="match status" value="1"/>
</dbReference>
<evidence type="ECO:0000313" key="4">
    <source>
        <dbReference type="EMBL" id="KAK8399329.1"/>
    </source>
</evidence>
<keyword evidence="5" id="KW-1185">Reference proteome</keyword>
<dbReference type="AlphaFoldDB" id="A0AAW0UGQ7"/>